<dbReference type="InterPro" id="IPR036028">
    <property type="entry name" value="SH3-like_dom_sf"/>
</dbReference>
<comment type="caution">
    <text evidence="2">The sequence shown here is derived from an EMBL/GenBank/DDBJ whole genome shotgun (WGS) entry which is preliminary data.</text>
</comment>
<dbReference type="PROSITE" id="PS50002">
    <property type="entry name" value="SH3"/>
    <property type="match status" value="1"/>
</dbReference>
<dbReference type="InterPro" id="IPR055093">
    <property type="entry name" value="EPS8_2nd"/>
</dbReference>
<dbReference type="GO" id="GO:0035023">
    <property type="term" value="P:regulation of Rho protein signal transduction"/>
    <property type="evidence" value="ECO:0007669"/>
    <property type="project" value="TreeGrafter"/>
</dbReference>
<organism evidence="2 3">
    <name type="scientific">Schistosoma haematobium</name>
    <name type="common">Blood fluke</name>
    <dbReference type="NCBI Taxonomy" id="6185"/>
    <lineage>
        <taxon>Eukaryota</taxon>
        <taxon>Metazoa</taxon>
        <taxon>Spiralia</taxon>
        <taxon>Lophotrochozoa</taxon>
        <taxon>Platyhelminthes</taxon>
        <taxon>Trematoda</taxon>
        <taxon>Digenea</taxon>
        <taxon>Strigeidida</taxon>
        <taxon>Schistosomatoidea</taxon>
        <taxon>Schistosomatidae</taxon>
        <taxon>Schistosoma</taxon>
    </lineage>
</organism>
<sequence>MGSWQVYAREIVEIIHFYGELNETDSVCFIERTSLDPSEEKISKYLANNKYQSHHSNDLKILKLNVYDKIIIYECVGLKKEFFEHALKHLEKAEGKLLIIKKLQNWIGKFNDEQCEQSAIEMNSLFRDLLDAGFNIQWDVIDLPIDINYNRWFESVSYCSERLIHNMKASLKYIPLDRENIRMNEQLLIIIASPKLPTDCEFKPIKRSLKSKHKSTNKCSLYQNTTDVWPLFVTPQMKTIPKDKEKVSLIIIGLKNIEIIYKSKLSNIFPEIHNKMNGNRNNSRHVKTYKVQHLRTFEVTPKNVLPNTQTAVELLMQGCYTYVRSFNMSIDDNNGEPYLILSDPRNGDAEVERFRIGRILYPRYRITPPDVCPVNNLLTFTIKAGSMDDGRPRRNEIHLFQVLTCPAQTIVNVLLRAGALDNDSYDQDINDSMLISRAPSEPNLRIPLQTSSSGIQLPPMITKEDSVYSESQINREWIDLEVALLNHCFDDIESNYKILKSRTTRQFSKSAPSVATSSKSKSRVSSISVNQNSTLVSELDEPVKKCAVDFFEKLKFACILLARLQDYLVDPNSAHLARQLFEFLKYGVDATRNPKTNRSSIAQSTIYPLLPDYVVLFIQSNLTNEYERLWRNLGDAWNVPRKDSPYEDRVYIPNFENRFTVIPHEYEPSLFNYNSPNVIDRQETRYMLPPGSNFNVNQSSRTPRDKTKLVQVIESFEASSERELTVENGEWVKILEKNGKWYKVQNKFDEEGYCPGSILKIPGTM</sequence>
<dbReference type="SMART" id="SM00326">
    <property type="entry name" value="SH3"/>
    <property type="match status" value="1"/>
</dbReference>
<reference evidence="2" key="1">
    <citation type="journal article" date="2012" name="Nat. Genet.">
        <title>Whole-genome sequence of Schistosoma haematobium.</title>
        <authorList>
            <person name="Young N.D."/>
            <person name="Jex A.R."/>
            <person name="Li B."/>
            <person name="Liu S."/>
            <person name="Yang L."/>
            <person name="Xiong Z."/>
            <person name="Li Y."/>
            <person name="Cantacessi C."/>
            <person name="Hall R.S."/>
            <person name="Xu X."/>
            <person name="Chen F."/>
            <person name="Wu X."/>
            <person name="Zerlotini A."/>
            <person name="Oliveira G."/>
            <person name="Hofmann A."/>
            <person name="Zhang G."/>
            <person name="Fang X."/>
            <person name="Kang Y."/>
            <person name="Campbell B.E."/>
            <person name="Loukas A."/>
            <person name="Ranganathan S."/>
            <person name="Rollinson D."/>
            <person name="Rinaldi G."/>
            <person name="Brindley P.J."/>
            <person name="Yang H."/>
            <person name="Wang J."/>
            <person name="Wang J."/>
            <person name="Gasser R.B."/>
        </authorList>
    </citation>
    <scope>NUCLEOTIDE SEQUENCE</scope>
</reference>
<evidence type="ECO:0000313" key="3">
    <source>
        <dbReference type="Proteomes" id="UP000471633"/>
    </source>
</evidence>
<dbReference type="Pfam" id="PF22975">
    <property type="entry name" value="EPS8_2nd"/>
    <property type="match status" value="1"/>
</dbReference>
<dbReference type="SUPFAM" id="SSF50044">
    <property type="entry name" value="SH3-domain"/>
    <property type="match status" value="1"/>
</dbReference>
<dbReference type="GeneID" id="24595028"/>
<name>A0A6A5DIR5_SCHHA</name>
<protein>
    <submittedName>
        <fullName evidence="2">Epidermal growth factor receptor pathway substrate 8, variant 3</fullName>
    </submittedName>
</protein>
<keyword evidence="2" id="KW-0675">Receptor</keyword>
<accession>A0A6A5DIR5</accession>
<dbReference type="AlphaFoldDB" id="A0A6A5DIR5"/>
<gene>
    <name evidence="2" type="primary">EPS8_2</name>
    <name evidence="2" type="ORF">MS3_00005662</name>
</gene>
<dbReference type="GO" id="GO:0005886">
    <property type="term" value="C:plasma membrane"/>
    <property type="evidence" value="ECO:0007669"/>
    <property type="project" value="TreeGrafter"/>
</dbReference>
<dbReference type="GO" id="GO:0007266">
    <property type="term" value="P:Rho protein signal transduction"/>
    <property type="evidence" value="ECO:0007669"/>
    <property type="project" value="TreeGrafter"/>
</dbReference>
<dbReference type="PANTHER" id="PTHR12287:SF23">
    <property type="entry name" value="AROUSER, ISOFORM A-RELATED"/>
    <property type="match status" value="1"/>
</dbReference>
<dbReference type="InterPro" id="IPR039801">
    <property type="entry name" value="EPS8-like"/>
</dbReference>
<dbReference type="Gene3D" id="2.30.29.30">
    <property type="entry name" value="Pleckstrin-homology domain (PH domain)/Phosphotyrosine-binding domain (PTB)"/>
    <property type="match status" value="1"/>
</dbReference>
<dbReference type="GO" id="GO:0003779">
    <property type="term" value="F:actin binding"/>
    <property type="evidence" value="ECO:0007669"/>
    <property type="project" value="TreeGrafter"/>
</dbReference>
<dbReference type="Pfam" id="PF00018">
    <property type="entry name" value="SH3_1"/>
    <property type="match status" value="1"/>
</dbReference>
<dbReference type="InterPro" id="IPR001452">
    <property type="entry name" value="SH3_domain"/>
</dbReference>
<dbReference type="CTD" id="24595028"/>
<evidence type="ECO:0000313" key="2">
    <source>
        <dbReference type="EMBL" id="KAH9594372.1"/>
    </source>
</evidence>
<reference evidence="2" key="4">
    <citation type="journal article" date="2022" name="PLoS Pathog.">
        <title>Chromosome-level genome of Schistosoma haematobium underpins genome-wide explorations of molecular variation.</title>
        <authorList>
            <person name="Stroehlein A.J."/>
            <person name="Korhonen P.K."/>
            <person name="Lee V.V."/>
            <person name="Ralph S.A."/>
            <person name="Mentink-Kane M."/>
            <person name="You H."/>
            <person name="McManus D.P."/>
            <person name="Tchuente L.T."/>
            <person name="Stothard J.R."/>
            <person name="Kaur P."/>
            <person name="Dudchenko O."/>
            <person name="Aiden E.L."/>
            <person name="Yang B."/>
            <person name="Yang H."/>
            <person name="Emery A.M."/>
            <person name="Webster B.L."/>
            <person name="Brindley P.J."/>
            <person name="Rollinson D."/>
            <person name="Chang B.C.H."/>
            <person name="Gasser R.B."/>
            <person name="Young N.D."/>
        </authorList>
    </citation>
    <scope>NUCLEOTIDE SEQUENCE</scope>
</reference>
<dbReference type="Proteomes" id="UP000471633">
    <property type="component" value="Unassembled WGS sequence"/>
</dbReference>
<dbReference type="KEGG" id="shx:MS3_00005662"/>
<dbReference type="InterPro" id="IPR011993">
    <property type="entry name" value="PH-like_dom_sf"/>
</dbReference>
<reference evidence="2" key="3">
    <citation type="submission" date="2021-06" db="EMBL/GenBank/DDBJ databases">
        <title>Chromosome-level genome assembly for S. haematobium.</title>
        <authorList>
            <person name="Stroehlein A.J."/>
        </authorList>
    </citation>
    <scope>NUCLEOTIDE SEQUENCE</scope>
</reference>
<dbReference type="Gene3D" id="2.30.30.40">
    <property type="entry name" value="SH3 Domains"/>
    <property type="match status" value="1"/>
</dbReference>
<proteinExistence type="predicted"/>
<keyword evidence="3" id="KW-1185">Reference proteome</keyword>
<evidence type="ECO:0000256" key="1">
    <source>
        <dbReference type="ARBA" id="ARBA00022443"/>
    </source>
</evidence>
<dbReference type="EMBL" id="AMPZ03000001">
    <property type="protein sequence ID" value="KAH9594372.1"/>
    <property type="molecule type" value="Genomic_DNA"/>
</dbReference>
<keyword evidence="1" id="KW-0728">SH3 domain</keyword>
<reference evidence="2" key="2">
    <citation type="journal article" date="2019" name="Gigascience">
        <title>High-quality Schistosoma haematobium genome achieved by single-molecule and long-range sequencing.</title>
        <authorList>
            <person name="Stroehlein A.J."/>
            <person name="Korhonen P.K."/>
            <person name="Chong T.M."/>
            <person name="Lim Y.L."/>
            <person name="Chan K.G."/>
            <person name="Webster B."/>
            <person name="Rollinson D."/>
            <person name="Brindley P.J."/>
            <person name="Gasser R.B."/>
            <person name="Young N.D."/>
        </authorList>
    </citation>
    <scope>NUCLEOTIDE SEQUENCE</scope>
</reference>
<dbReference type="RefSeq" id="XP_035588057.1">
    <property type="nucleotide sequence ID" value="XM_035730553.2"/>
</dbReference>
<dbReference type="PANTHER" id="PTHR12287">
    <property type="entry name" value="EPIDERMAL GROWTH FACTOR RECEPTOR KINASE SUBSTRATE EPS8-RELATED PROTEIN"/>
    <property type="match status" value="1"/>
</dbReference>